<evidence type="ECO:0000256" key="5">
    <source>
        <dbReference type="PROSITE-ProRule" id="PRU00176"/>
    </source>
</evidence>
<feature type="region of interest" description="Disordered" evidence="6">
    <location>
        <begin position="526"/>
        <end position="549"/>
    </location>
</feature>
<dbReference type="Proteomes" id="UP001154078">
    <property type="component" value="Chromosome 9"/>
</dbReference>
<keyword evidence="1" id="KW-0677">Repeat</keyword>
<keyword evidence="9" id="KW-1185">Reference proteome</keyword>
<dbReference type="InterPro" id="IPR035979">
    <property type="entry name" value="RBD_domain_sf"/>
</dbReference>
<evidence type="ECO:0000259" key="7">
    <source>
        <dbReference type="PROSITE" id="PS50102"/>
    </source>
</evidence>
<dbReference type="GO" id="GO:1990904">
    <property type="term" value="C:ribonucleoprotein complex"/>
    <property type="evidence" value="ECO:0007669"/>
    <property type="project" value="InterPro"/>
</dbReference>
<name>A0A9P0BE96_BRAAE</name>
<dbReference type="InterPro" id="IPR002343">
    <property type="entry name" value="Hud_Sxl_RNA"/>
</dbReference>
<gene>
    <name evidence="8" type="ORF">MELIAE_LOCUS12529</name>
</gene>
<feature type="compositionally biased region" description="Gly residues" evidence="6">
    <location>
        <begin position="167"/>
        <end position="176"/>
    </location>
</feature>
<accession>A0A9P0BE96</accession>
<evidence type="ECO:0000313" key="8">
    <source>
        <dbReference type="EMBL" id="CAH0563805.1"/>
    </source>
</evidence>
<dbReference type="InterPro" id="IPR012677">
    <property type="entry name" value="Nucleotide-bd_a/b_plait_sf"/>
</dbReference>
<dbReference type="PANTHER" id="PTHR24012">
    <property type="entry name" value="RNA BINDING PROTEIN"/>
    <property type="match status" value="1"/>
</dbReference>
<dbReference type="FunFam" id="3.30.70.330:FF:000169">
    <property type="entry name" value="protein alan shepard isoform X4"/>
    <property type="match status" value="1"/>
</dbReference>
<feature type="region of interest" description="Disordered" evidence="6">
    <location>
        <begin position="124"/>
        <end position="176"/>
    </location>
</feature>
<feature type="region of interest" description="Disordered" evidence="6">
    <location>
        <begin position="1"/>
        <end position="61"/>
    </location>
</feature>
<dbReference type="CDD" id="cd12244">
    <property type="entry name" value="RRM2_MSSP"/>
    <property type="match status" value="1"/>
</dbReference>
<dbReference type="OrthoDB" id="271725at2759"/>
<evidence type="ECO:0000256" key="3">
    <source>
        <dbReference type="ARBA" id="ARBA00037469"/>
    </source>
</evidence>
<dbReference type="InterPro" id="IPR000504">
    <property type="entry name" value="RRM_dom"/>
</dbReference>
<reference evidence="8" key="1">
    <citation type="submission" date="2021-12" db="EMBL/GenBank/DDBJ databases">
        <authorList>
            <person name="King R."/>
        </authorList>
    </citation>
    <scope>NUCLEOTIDE SEQUENCE</scope>
</reference>
<evidence type="ECO:0000256" key="1">
    <source>
        <dbReference type="ARBA" id="ARBA00022737"/>
    </source>
</evidence>
<dbReference type="FunFam" id="3.30.70.330:FF:000012">
    <property type="entry name" value="RNA-binding motif, single-stranded-interacting protein 3 isoform 1"/>
    <property type="match status" value="1"/>
</dbReference>
<dbReference type="AlphaFoldDB" id="A0A9P0BE96"/>
<evidence type="ECO:0000256" key="6">
    <source>
        <dbReference type="SAM" id="MobiDB-lite"/>
    </source>
</evidence>
<feature type="domain" description="RRM" evidence="7">
    <location>
        <begin position="304"/>
        <end position="383"/>
    </location>
</feature>
<dbReference type="SMART" id="SM00360">
    <property type="entry name" value="RRM"/>
    <property type="match status" value="2"/>
</dbReference>
<dbReference type="PROSITE" id="PS50102">
    <property type="entry name" value="RRM"/>
    <property type="match status" value="2"/>
</dbReference>
<dbReference type="PRINTS" id="PR00961">
    <property type="entry name" value="HUDSXLRNA"/>
</dbReference>
<evidence type="ECO:0000313" key="9">
    <source>
        <dbReference type="Proteomes" id="UP001154078"/>
    </source>
</evidence>
<dbReference type="Pfam" id="PF00076">
    <property type="entry name" value="RRM_1"/>
    <property type="match status" value="2"/>
</dbReference>
<feature type="compositionally biased region" description="Low complexity" evidence="6">
    <location>
        <begin position="129"/>
        <end position="166"/>
    </location>
</feature>
<feature type="domain" description="RRM" evidence="7">
    <location>
        <begin position="225"/>
        <end position="298"/>
    </location>
</feature>
<dbReference type="SUPFAM" id="SSF54928">
    <property type="entry name" value="RNA-binding domain, RBD"/>
    <property type="match status" value="1"/>
</dbReference>
<proteinExistence type="predicted"/>
<feature type="compositionally biased region" description="Polar residues" evidence="6">
    <location>
        <begin position="540"/>
        <end position="549"/>
    </location>
</feature>
<protein>
    <recommendedName>
        <fullName evidence="4">Protein alan shepard</fullName>
    </recommendedName>
</protein>
<evidence type="ECO:0000256" key="4">
    <source>
        <dbReference type="ARBA" id="ARBA00039536"/>
    </source>
</evidence>
<keyword evidence="2 5" id="KW-0694">RNA-binding</keyword>
<comment type="function">
    <text evidence="3">Has a role in the perception of gravity.</text>
</comment>
<feature type="compositionally biased region" description="Gly residues" evidence="6">
    <location>
        <begin position="21"/>
        <end position="59"/>
    </location>
</feature>
<dbReference type="GO" id="GO:0003723">
    <property type="term" value="F:RNA binding"/>
    <property type="evidence" value="ECO:0007669"/>
    <property type="project" value="UniProtKB-UniRule"/>
</dbReference>
<organism evidence="8 9">
    <name type="scientific">Brassicogethes aeneus</name>
    <name type="common">Rape pollen beetle</name>
    <name type="synonym">Meligethes aeneus</name>
    <dbReference type="NCBI Taxonomy" id="1431903"/>
    <lineage>
        <taxon>Eukaryota</taxon>
        <taxon>Metazoa</taxon>
        <taxon>Ecdysozoa</taxon>
        <taxon>Arthropoda</taxon>
        <taxon>Hexapoda</taxon>
        <taxon>Insecta</taxon>
        <taxon>Pterygota</taxon>
        <taxon>Neoptera</taxon>
        <taxon>Endopterygota</taxon>
        <taxon>Coleoptera</taxon>
        <taxon>Polyphaga</taxon>
        <taxon>Cucujiformia</taxon>
        <taxon>Nitidulidae</taxon>
        <taxon>Meligethinae</taxon>
        <taxon>Brassicogethes</taxon>
    </lineage>
</organism>
<dbReference type="EMBL" id="OV121140">
    <property type="protein sequence ID" value="CAH0563805.1"/>
    <property type="molecule type" value="Genomic_DNA"/>
</dbReference>
<sequence length="549" mass="57503">MMAVRMDNNPGRKIYNSKITGGNGGVVSQRGGGGGGQSSYATGGGGAGGGLVKAGGGSGTAASLTMATQHQTSGGYRGWNSVGAGHQHPAAAAVAAAAAAAATQPPPAQTNYYRYSQVAQNGPQPLNTYAYNSNSYSNPREAATATSPSNESNASSSNAGSQSQQSGGSGAAGGAQNGGVPISSAAAAAAQQAAMANSQANGGGASSNASSAAGLGGGSEQLSKTNLYIRGLNPTTTDKDLVNMCQAYGNIISTKAILDKNTNKCKGYGFVDFENPAAAESAVKALTAKNVQAQMAKQQEQDPTNLYIANLPPNFKEADLDNMLSKYGQVISTRILRDTAGFSKGVGFARMESKERCEHIIHTMNGSHCPGSKDPLLVKFADGGNKKKIYKNNDNAKMWRQDDAMAVTYDPNVLTSNGVSPQHMMLQQFRGYNPQVFQYPYGYMIQQPLQMDESYSIPGHITPYKNDGQPPRAIPYVMPNAEPVQYPPNMMHQLTAQLGTMSLNSQYMNPGPYQYYPVVHAVPVDSEHTSNAGSPDDPYQSYQGGPQQK</sequence>
<evidence type="ECO:0000256" key="2">
    <source>
        <dbReference type="ARBA" id="ARBA00022884"/>
    </source>
</evidence>
<dbReference type="Gene3D" id="3.30.70.330">
    <property type="match status" value="2"/>
</dbReference>